<dbReference type="AlphaFoldDB" id="A0A1M7MLN2"/>
<dbReference type="RefSeq" id="WP_073258640.1">
    <property type="nucleotide sequence ID" value="NZ_FRCR01000024.1"/>
</dbReference>
<gene>
    <name evidence="1" type="ORF">SAMN05660826_02338</name>
</gene>
<evidence type="ECO:0000313" key="1">
    <source>
        <dbReference type="EMBL" id="SHM91761.1"/>
    </source>
</evidence>
<accession>A0A1M7MLN2</accession>
<evidence type="ECO:0000313" key="2">
    <source>
        <dbReference type="Proteomes" id="UP000184375"/>
    </source>
</evidence>
<sequence>MKPIKKLIIIYLLFSFLLLTGCQYFADPFLPDVSFVIDRINSGASEIDYEKYIKIEMYKSRLLFDHTTEEGGPDDEACNLIYEFRVINISDETIKVNLKRFVPPELNQIIIAGQQTEMFSPHEYIVLKPGERIHAEGGVLMRHYNKLSEEEKEIFNKYKDTLYFELRINGKKAYVKVSS</sequence>
<organism evidence="1 2">
    <name type="scientific">Caldanaerovirga acetigignens</name>
    <dbReference type="NCBI Taxonomy" id="447595"/>
    <lineage>
        <taxon>Bacteria</taxon>
        <taxon>Bacillati</taxon>
        <taxon>Bacillota</taxon>
        <taxon>Clostridia</taxon>
        <taxon>Thermosediminibacterales</taxon>
        <taxon>Thermosediminibacteraceae</taxon>
        <taxon>Caldanaerovirga</taxon>
    </lineage>
</organism>
<dbReference type="EMBL" id="FRCR01000024">
    <property type="protein sequence ID" value="SHM91761.1"/>
    <property type="molecule type" value="Genomic_DNA"/>
</dbReference>
<name>A0A1M7MLN2_9FIRM</name>
<dbReference type="Proteomes" id="UP000184375">
    <property type="component" value="Unassembled WGS sequence"/>
</dbReference>
<keyword evidence="2" id="KW-1185">Reference proteome</keyword>
<protein>
    <submittedName>
        <fullName evidence="1">Uncharacterized protein</fullName>
    </submittedName>
</protein>
<proteinExistence type="predicted"/>
<reference evidence="2" key="1">
    <citation type="submission" date="2016-11" db="EMBL/GenBank/DDBJ databases">
        <authorList>
            <person name="Varghese N."/>
            <person name="Submissions S."/>
        </authorList>
    </citation>
    <scope>NUCLEOTIDE SEQUENCE [LARGE SCALE GENOMIC DNA]</scope>
    <source>
        <strain evidence="2">DSM 18802</strain>
    </source>
</reference>
<dbReference type="OrthoDB" id="2112138at2"/>
<dbReference type="PROSITE" id="PS51257">
    <property type="entry name" value="PROKAR_LIPOPROTEIN"/>
    <property type="match status" value="1"/>
</dbReference>